<dbReference type="RefSeq" id="WP_047253708.1">
    <property type="nucleotide sequence ID" value="NZ_CP011545.1"/>
</dbReference>
<dbReference type="STRING" id="136857.CTEST_10745"/>
<name>A0A0G3HEG7_9CORY</name>
<dbReference type="Gene3D" id="1.10.10.10">
    <property type="entry name" value="Winged helix-like DNA-binding domain superfamily/Winged helix DNA-binding domain"/>
    <property type="match status" value="1"/>
</dbReference>
<dbReference type="AlphaFoldDB" id="A0A0G3HEG7"/>
<keyword evidence="3" id="KW-1185">Reference proteome</keyword>
<evidence type="ECO:0000313" key="3">
    <source>
        <dbReference type="Proteomes" id="UP000035540"/>
    </source>
</evidence>
<dbReference type="Proteomes" id="UP000035540">
    <property type="component" value="Chromosome"/>
</dbReference>
<dbReference type="PANTHER" id="PTHR33164">
    <property type="entry name" value="TRANSCRIPTIONAL REGULATOR, MARR FAMILY"/>
    <property type="match status" value="1"/>
</dbReference>
<feature type="domain" description="HTH marR-type" evidence="1">
    <location>
        <begin position="1"/>
        <end position="152"/>
    </location>
</feature>
<dbReference type="PRINTS" id="PR00598">
    <property type="entry name" value="HTHMARR"/>
</dbReference>
<dbReference type="InterPro" id="IPR036388">
    <property type="entry name" value="WH-like_DNA-bd_sf"/>
</dbReference>
<dbReference type="PROSITE" id="PS50995">
    <property type="entry name" value="HTH_MARR_2"/>
    <property type="match status" value="1"/>
</dbReference>
<dbReference type="InterPro" id="IPR039422">
    <property type="entry name" value="MarR/SlyA-like"/>
</dbReference>
<sequence>MKANELPVFIELNDQETSTWTHIWAFHSGIHSRLDSRLKKEAGLSHVEYLVLYNLARAGGRRLRMSDLAQACHMTLSHFSRVITRLELQGMVARMPDSVDGRSTLAEITEQGSALLALASPGFVSEVRSMVFDHLEPEESAALGNAMRKLATAAVERRN</sequence>
<evidence type="ECO:0000259" key="1">
    <source>
        <dbReference type="PROSITE" id="PS50995"/>
    </source>
</evidence>
<dbReference type="PANTHER" id="PTHR33164:SF99">
    <property type="entry name" value="MARR FAMILY REGULATORY PROTEIN"/>
    <property type="match status" value="1"/>
</dbReference>
<organism evidence="2 3">
    <name type="scientific">Corynebacterium testudinoris</name>
    <dbReference type="NCBI Taxonomy" id="136857"/>
    <lineage>
        <taxon>Bacteria</taxon>
        <taxon>Bacillati</taxon>
        <taxon>Actinomycetota</taxon>
        <taxon>Actinomycetes</taxon>
        <taxon>Mycobacteriales</taxon>
        <taxon>Corynebacteriaceae</taxon>
        <taxon>Corynebacterium</taxon>
    </lineage>
</organism>
<dbReference type="InterPro" id="IPR036390">
    <property type="entry name" value="WH_DNA-bd_sf"/>
</dbReference>
<dbReference type="PATRIC" id="fig|136857.5.peg.2130"/>
<gene>
    <name evidence="2" type="ORF">CTEST_10745</name>
</gene>
<reference evidence="3" key="2">
    <citation type="submission" date="2015-05" db="EMBL/GenBank/DDBJ databases">
        <title>Complete genome sequence of Corynebacterium testudinoris DSM 44614, recovered from necrotic lesions in the mouth of a tortoise.</title>
        <authorList>
            <person name="Ruckert C."/>
            <person name="Albersmeier A."/>
            <person name="Winkler A."/>
            <person name="Tauch A."/>
        </authorList>
    </citation>
    <scope>NUCLEOTIDE SEQUENCE [LARGE SCALE GENOMIC DNA]</scope>
    <source>
        <strain evidence="3">DSM 44614</strain>
    </source>
</reference>
<reference evidence="2 3" key="1">
    <citation type="journal article" date="2015" name="Genome Announc.">
        <title>Complete Genome Sequence of the Type Strain Corynebacterium testudinoris DSM 44614, Recovered from Necrotic Lesions in the Mouth of a Tortoise.</title>
        <authorList>
            <person name="Ruckert C."/>
            <person name="Kriete M."/>
            <person name="Jaenicke S."/>
            <person name="Winkler A."/>
            <person name="Tauch A."/>
        </authorList>
    </citation>
    <scope>NUCLEOTIDE SEQUENCE [LARGE SCALE GENOMIC DNA]</scope>
    <source>
        <strain evidence="2 3">DSM 44614</strain>
    </source>
</reference>
<proteinExistence type="predicted"/>
<dbReference type="SMART" id="SM00347">
    <property type="entry name" value="HTH_MARR"/>
    <property type="match status" value="1"/>
</dbReference>
<dbReference type="Pfam" id="PF12802">
    <property type="entry name" value="MarR_2"/>
    <property type="match status" value="1"/>
</dbReference>
<evidence type="ECO:0000313" key="2">
    <source>
        <dbReference type="EMBL" id="AKK09567.1"/>
    </source>
</evidence>
<protein>
    <submittedName>
        <fullName evidence="2">Transcriptional regulator</fullName>
    </submittedName>
</protein>
<dbReference type="SUPFAM" id="SSF46785">
    <property type="entry name" value="Winged helix' DNA-binding domain"/>
    <property type="match status" value="1"/>
</dbReference>
<dbReference type="GO" id="GO:0006950">
    <property type="term" value="P:response to stress"/>
    <property type="evidence" value="ECO:0007669"/>
    <property type="project" value="TreeGrafter"/>
</dbReference>
<dbReference type="OrthoDB" id="8635520at2"/>
<dbReference type="KEGG" id="cted:CTEST_10745"/>
<dbReference type="GO" id="GO:0003700">
    <property type="term" value="F:DNA-binding transcription factor activity"/>
    <property type="evidence" value="ECO:0007669"/>
    <property type="project" value="InterPro"/>
</dbReference>
<dbReference type="EMBL" id="CP011545">
    <property type="protein sequence ID" value="AKK09567.1"/>
    <property type="molecule type" value="Genomic_DNA"/>
</dbReference>
<dbReference type="InterPro" id="IPR000835">
    <property type="entry name" value="HTH_MarR-typ"/>
</dbReference>
<accession>A0A0G3HEG7</accession>